<reference evidence="1" key="2">
    <citation type="journal article" date="2015" name="Data Brief">
        <title>Shoot transcriptome of the giant reed, Arundo donax.</title>
        <authorList>
            <person name="Barrero R.A."/>
            <person name="Guerrero F.D."/>
            <person name="Moolhuijzen P."/>
            <person name="Goolsby J.A."/>
            <person name="Tidwell J."/>
            <person name="Bellgard S.E."/>
            <person name="Bellgard M.I."/>
        </authorList>
    </citation>
    <scope>NUCLEOTIDE SEQUENCE</scope>
    <source>
        <tissue evidence="1">Shoot tissue taken approximately 20 cm above the soil surface</tissue>
    </source>
</reference>
<name>A0A0A9F6F8_ARUDO</name>
<dbReference type="EMBL" id="GBRH01194028">
    <property type="protein sequence ID" value="JAE03868.1"/>
    <property type="molecule type" value="Transcribed_RNA"/>
</dbReference>
<proteinExistence type="predicted"/>
<accession>A0A0A9F6F8</accession>
<protein>
    <submittedName>
        <fullName evidence="1">Uncharacterized protein</fullName>
    </submittedName>
</protein>
<reference evidence="1" key="1">
    <citation type="submission" date="2014-09" db="EMBL/GenBank/DDBJ databases">
        <authorList>
            <person name="Magalhaes I.L.F."/>
            <person name="Oliveira U."/>
            <person name="Santos F.R."/>
            <person name="Vidigal T.H.D.A."/>
            <person name="Brescovit A.D."/>
            <person name="Santos A.J."/>
        </authorList>
    </citation>
    <scope>NUCLEOTIDE SEQUENCE</scope>
    <source>
        <tissue evidence="1">Shoot tissue taken approximately 20 cm above the soil surface</tissue>
    </source>
</reference>
<sequence>MPLASLRLRVPTVYLHCLFHNPVGLQVQLINLLSLTALTENLQTSNLLILIQLLHLYNYKFWTVGNLVM</sequence>
<dbReference type="AlphaFoldDB" id="A0A0A9F6F8"/>
<organism evidence="1">
    <name type="scientific">Arundo donax</name>
    <name type="common">Giant reed</name>
    <name type="synonym">Donax arundinaceus</name>
    <dbReference type="NCBI Taxonomy" id="35708"/>
    <lineage>
        <taxon>Eukaryota</taxon>
        <taxon>Viridiplantae</taxon>
        <taxon>Streptophyta</taxon>
        <taxon>Embryophyta</taxon>
        <taxon>Tracheophyta</taxon>
        <taxon>Spermatophyta</taxon>
        <taxon>Magnoliopsida</taxon>
        <taxon>Liliopsida</taxon>
        <taxon>Poales</taxon>
        <taxon>Poaceae</taxon>
        <taxon>PACMAD clade</taxon>
        <taxon>Arundinoideae</taxon>
        <taxon>Arundineae</taxon>
        <taxon>Arundo</taxon>
    </lineage>
</organism>
<evidence type="ECO:0000313" key="1">
    <source>
        <dbReference type="EMBL" id="JAE03868.1"/>
    </source>
</evidence>